<dbReference type="Proteomes" id="UP000319257">
    <property type="component" value="Unassembled WGS sequence"/>
</dbReference>
<evidence type="ECO:0000313" key="3">
    <source>
        <dbReference type="Proteomes" id="UP000319257"/>
    </source>
</evidence>
<gene>
    <name evidence="2" type="ORF">E0L32_005302</name>
</gene>
<sequence>MSAARNREPRASPPVHGPSRYYPAPPPYPPEPSNDTPRPPQNPRTASAESSNVPAADLENSPVGGPRFVISIDYGTTYTGAAWAVVTNEQPALDDINVVQTWPGGNDPKVPSLFTYSEVQGNRRWGFEIDHNANVIKLTKLKLQKHSRLESLEELSDYLDEVADQQPGSRPATHLLKTSTETILDYLTEVAKRVRQDIEGRRDPDILKHTPIDLIITHPGKWDAKARNASFRAAAEAFRRAMPDSPNRSWSFRLATEPEACAQYTMRDSEHAIHRLRRGECFVVVDAGGGTVDLVSYEVVSVEPNFQVKMATEVSSAQCGASCIDTYFLERFLPEQLGEVEHDKLLAYSNDGVTIRGGSHVILTQGEQQMLERFQNIKHNFVGRDENGQEPPPNNIPLPYGVGEQDDLERGIRNGSLVITCDQMEQMFYKSVNGTIDLIGQQLGQLVGRQRVQSAASGHGIAVLHGSDSWTAVAKGAIMMGLQLGYMWPPHSEYHLCPYHIGIVVAEDFAVYAHQPEQRYTDSFDGKARARDNIKWLIARGDVVEGSIPTIRTIRLVTRMSHAGRRPGSVTIVLSPDERPGGPPRQLSRCTDLRRSSLDYDFSRLPSSQSELLWTSAQKQSAKGSMYSFMTM</sequence>
<dbReference type="OrthoDB" id="2963168at2759"/>
<organism evidence="2 3">
    <name type="scientific">Thyridium curvatum</name>
    <dbReference type="NCBI Taxonomy" id="1093900"/>
    <lineage>
        <taxon>Eukaryota</taxon>
        <taxon>Fungi</taxon>
        <taxon>Dikarya</taxon>
        <taxon>Ascomycota</taxon>
        <taxon>Pezizomycotina</taxon>
        <taxon>Sordariomycetes</taxon>
        <taxon>Sordariomycetidae</taxon>
        <taxon>Thyridiales</taxon>
        <taxon>Thyridiaceae</taxon>
        <taxon>Thyridium</taxon>
    </lineage>
</organism>
<dbReference type="InParanoid" id="A0A507BDF6"/>
<protein>
    <submittedName>
        <fullName evidence="2">Uncharacterized protein</fullName>
    </submittedName>
</protein>
<dbReference type="InterPro" id="IPR043129">
    <property type="entry name" value="ATPase_NBD"/>
</dbReference>
<dbReference type="GeneID" id="41972749"/>
<keyword evidence="3" id="KW-1185">Reference proteome</keyword>
<dbReference type="EMBL" id="SKBQ01000027">
    <property type="protein sequence ID" value="TPX14610.1"/>
    <property type="molecule type" value="Genomic_DNA"/>
</dbReference>
<reference evidence="2 3" key="1">
    <citation type="submission" date="2019-06" db="EMBL/GenBank/DDBJ databases">
        <title>Draft genome sequence of the filamentous fungus Phialemoniopsis curvata isolated from diesel fuel.</title>
        <authorList>
            <person name="Varaljay V.A."/>
            <person name="Lyon W.J."/>
            <person name="Crouch A.L."/>
            <person name="Drake C.E."/>
            <person name="Hollomon J.M."/>
            <person name="Nadeau L.J."/>
            <person name="Nunn H.S."/>
            <person name="Stevenson B.S."/>
            <person name="Bojanowski C.L."/>
            <person name="Crookes-Goodson W.J."/>
        </authorList>
    </citation>
    <scope>NUCLEOTIDE SEQUENCE [LARGE SCALE GENOMIC DNA]</scope>
    <source>
        <strain evidence="2 3">D216</strain>
    </source>
</reference>
<feature type="region of interest" description="Disordered" evidence="1">
    <location>
        <begin position="1"/>
        <end position="64"/>
    </location>
</feature>
<feature type="compositionally biased region" description="Basic and acidic residues" evidence="1">
    <location>
        <begin position="1"/>
        <end position="10"/>
    </location>
</feature>
<dbReference type="SUPFAM" id="SSF53067">
    <property type="entry name" value="Actin-like ATPase domain"/>
    <property type="match status" value="2"/>
</dbReference>
<dbReference type="CDD" id="cd10170">
    <property type="entry name" value="ASKHA_NBD_HSP70"/>
    <property type="match status" value="1"/>
</dbReference>
<dbReference type="PANTHER" id="PTHR14187:SF82">
    <property type="entry name" value="FAMILY CHAPERONE, PUTATIVE (AFU_ORTHOLOGUE AFUA_7G08575)-RELATED"/>
    <property type="match status" value="1"/>
</dbReference>
<accession>A0A507BDF6</accession>
<dbReference type="PANTHER" id="PTHR14187">
    <property type="entry name" value="ALPHA KINASE/ELONGATION FACTOR 2 KINASE"/>
    <property type="match status" value="1"/>
</dbReference>
<proteinExistence type="predicted"/>
<evidence type="ECO:0000256" key="1">
    <source>
        <dbReference type="SAM" id="MobiDB-lite"/>
    </source>
</evidence>
<feature type="compositionally biased region" description="Polar residues" evidence="1">
    <location>
        <begin position="43"/>
        <end position="53"/>
    </location>
</feature>
<feature type="region of interest" description="Disordered" evidence="1">
    <location>
        <begin position="568"/>
        <end position="587"/>
    </location>
</feature>
<dbReference type="STRING" id="1093900.A0A507BDF6"/>
<name>A0A507BDF6_9PEZI</name>
<evidence type="ECO:0000313" key="2">
    <source>
        <dbReference type="EMBL" id="TPX14610.1"/>
    </source>
</evidence>
<comment type="caution">
    <text evidence="2">The sequence shown here is derived from an EMBL/GenBank/DDBJ whole genome shotgun (WGS) entry which is preliminary data.</text>
</comment>
<dbReference type="AlphaFoldDB" id="A0A507BDF6"/>
<dbReference type="Gene3D" id="3.30.420.40">
    <property type="match status" value="1"/>
</dbReference>
<feature type="compositionally biased region" description="Pro residues" evidence="1">
    <location>
        <begin position="23"/>
        <end position="42"/>
    </location>
</feature>
<dbReference type="RefSeq" id="XP_030996321.1">
    <property type="nucleotide sequence ID" value="XM_031139809.1"/>
</dbReference>